<comment type="caution">
    <text evidence="3">The sequence shown here is derived from an EMBL/GenBank/DDBJ whole genome shotgun (WGS) entry which is preliminary data.</text>
</comment>
<evidence type="ECO:0000256" key="1">
    <source>
        <dbReference type="ARBA" id="ARBA00022679"/>
    </source>
</evidence>
<dbReference type="CDD" id="cd01449">
    <property type="entry name" value="TST_Repeat_2"/>
    <property type="match status" value="1"/>
</dbReference>
<evidence type="ECO:0000259" key="2">
    <source>
        <dbReference type="PROSITE" id="PS50206"/>
    </source>
</evidence>
<dbReference type="Pfam" id="PF00581">
    <property type="entry name" value="Rhodanese"/>
    <property type="match status" value="2"/>
</dbReference>
<gene>
    <name evidence="3" type="ORF">KS419_08500</name>
</gene>
<dbReference type="PANTHER" id="PTHR11364">
    <property type="entry name" value="THIOSULFATE SULFERTANSFERASE"/>
    <property type="match status" value="1"/>
</dbReference>
<organism evidence="3 4">
    <name type="scientific">Evansella tamaricis</name>
    <dbReference type="NCBI Taxonomy" id="2069301"/>
    <lineage>
        <taxon>Bacteria</taxon>
        <taxon>Bacillati</taxon>
        <taxon>Bacillota</taxon>
        <taxon>Bacilli</taxon>
        <taxon>Bacillales</taxon>
        <taxon>Bacillaceae</taxon>
        <taxon>Evansella</taxon>
    </lineage>
</organism>
<feature type="domain" description="Rhodanese" evidence="2">
    <location>
        <begin position="166"/>
        <end position="276"/>
    </location>
</feature>
<dbReference type="Proteomes" id="UP000784880">
    <property type="component" value="Unassembled WGS sequence"/>
</dbReference>
<keyword evidence="4" id="KW-1185">Reference proteome</keyword>
<dbReference type="EMBL" id="JAHQCS010000084">
    <property type="protein sequence ID" value="MBU9711774.1"/>
    <property type="molecule type" value="Genomic_DNA"/>
</dbReference>
<dbReference type="SMART" id="SM00450">
    <property type="entry name" value="RHOD"/>
    <property type="match status" value="2"/>
</dbReference>
<dbReference type="PROSITE" id="PS50206">
    <property type="entry name" value="RHODANESE_3"/>
    <property type="match status" value="2"/>
</dbReference>
<dbReference type="CDD" id="cd01448">
    <property type="entry name" value="TST_Repeat_1"/>
    <property type="match status" value="1"/>
</dbReference>
<accession>A0ABS6JEX8</accession>
<protein>
    <submittedName>
        <fullName evidence="3">Sulfurtransferase</fullName>
    </submittedName>
</protein>
<reference evidence="3 4" key="1">
    <citation type="submission" date="2021-06" db="EMBL/GenBank/DDBJ databases">
        <title>Bacillus sp. RD4P76, an endophyte from a halophyte.</title>
        <authorList>
            <person name="Sun J.-Q."/>
        </authorList>
    </citation>
    <scope>NUCLEOTIDE SEQUENCE [LARGE SCALE GENOMIC DNA]</scope>
    <source>
        <strain evidence="3 4">CGMCC 1.15917</strain>
    </source>
</reference>
<dbReference type="RefSeq" id="WP_217065821.1">
    <property type="nucleotide sequence ID" value="NZ_JAHQCS010000084.1"/>
</dbReference>
<evidence type="ECO:0000313" key="3">
    <source>
        <dbReference type="EMBL" id="MBU9711774.1"/>
    </source>
</evidence>
<dbReference type="InterPro" id="IPR001763">
    <property type="entry name" value="Rhodanese-like_dom"/>
</dbReference>
<sequence length="279" mass="31669">MVHKNTISSEWLNNHLNDSNLIIVDCRFQLGQPTKGYKAFQEEHLPRAIYLDLEKDLSSPISQHGGRHPLPTVEKMVKTFSKAGIDQSKKVVIYDDQGGAMAARLWWMLKYLGHEQVFVLEEGFSHWKANGYPTSSQFSPTPETVFIPSVRKEMLVSMEEVRSKINDPDTLLIDSRSKERYTGEQEPIDPVAGHIPGAVLEDWQNRLSVNGTWKTKPLQRDSLQKYIDSEKDIIIYCGSGVTACANVLAFDEVGLKPRLYAGSWSDWITYQDNPIARSK</sequence>
<dbReference type="PANTHER" id="PTHR11364:SF27">
    <property type="entry name" value="SULFURTRANSFERASE"/>
    <property type="match status" value="1"/>
</dbReference>
<proteinExistence type="predicted"/>
<dbReference type="InterPro" id="IPR045078">
    <property type="entry name" value="TST/MPST-like"/>
</dbReference>
<name>A0ABS6JEX8_9BACI</name>
<feature type="domain" description="Rhodanese" evidence="2">
    <location>
        <begin position="17"/>
        <end position="136"/>
    </location>
</feature>
<evidence type="ECO:0000313" key="4">
    <source>
        <dbReference type="Proteomes" id="UP000784880"/>
    </source>
</evidence>
<keyword evidence="1" id="KW-0808">Transferase</keyword>